<dbReference type="RefSeq" id="XP_014670350.1">
    <property type="nucleotide sequence ID" value="XM_014814864.1"/>
</dbReference>
<reference evidence="3" key="1">
    <citation type="submission" date="2025-08" db="UniProtKB">
        <authorList>
            <consortium name="RefSeq"/>
        </authorList>
    </citation>
    <scope>IDENTIFICATION</scope>
</reference>
<organism evidence="2 3">
    <name type="scientific">Priapulus caudatus</name>
    <name type="common">Priapulid worm</name>
    <dbReference type="NCBI Taxonomy" id="37621"/>
    <lineage>
        <taxon>Eukaryota</taxon>
        <taxon>Metazoa</taxon>
        <taxon>Ecdysozoa</taxon>
        <taxon>Scalidophora</taxon>
        <taxon>Priapulida</taxon>
        <taxon>Priapulimorpha</taxon>
        <taxon>Priapulimorphida</taxon>
        <taxon>Priapulidae</taxon>
        <taxon>Priapulus</taxon>
    </lineage>
</organism>
<evidence type="ECO:0000256" key="1">
    <source>
        <dbReference type="SAM" id="MobiDB-lite"/>
    </source>
</evidence>
<keyword evidence="2" id="KW-1185">Reference proteome</keyword>
<feature type="compositionally biased region" description="Polar residues" evidence="1">
    <location>
        <begin position="59"/>
        <end position="68"/>
    </location>
</feature>
<gene>
    <name evidence="3" type="primary">LOC106811294</name>
</gene>
<evidence type="ECO:0000313" key="2">
    <source>
        <dbReference type="Proteomes" id="UP000695022"/>
    </source>
</evidence>
<feature type="region of interest" description="Disordered" evidence="1">
    <location>
        <begin position="1"/>
        <end position="73"/>
    </location>
</feature>
<accession>A0ABM1EDS9</accession>
<proteinExistence type="predicted"/>
<dbReference type="GeneID" id="106811294"/>
<feature type="compositionally biased region" description="Polar residues" evidence="1">
    <location>
        <begin position="1"/>
        <end position="10"/>
    </location>
</feature>
<name>A0ABM1EDS9_PRICU</name>
<protein>
    <submittedName>
        <fullName evidence="3">Uncharacterized protein LOC106811294 isoform X1</fullName>
    </submittedName>
</protein>
<evidence type="ECO:0000313" key="3">
    <source>
        <dbReference type="RefSeq" id="XP_014670350.1"/>
    </source>
</evidence>
<feature type="compositionally biased region" description="Basic and acidic residues" evidence="1">
    <location>
        <begin position="11"/>
        <end position="20"/>
    </location>
</feature>
<dbReference type="Proteomes" id="UP000695022">
    <property type="component" value="Unplaced"/>
</dbReference>
<sequence length="185" mass="20449">MPSQSSFRQNSHLDERKQSGDSEIEEPSYAKLSARRTAIIPGKFMEDEGQEVERPAREASTSPNTNPGTRRRSSVVFIPPSMQICPGDLFVPAAYSRTLTRGYTLSGSAAGPMYQLPVPLESRATTPKAKSSPWSLLKLFEKSSRTKDEIGLEGFLNTLKQAEFLDTQLALYKAYQCSGVLLGQR</sequence>